<dbReference type="PANTHER" id="PTHR33434">
    <property type="entry name" value="DEGV DOMAIN-CONTAINING PROTEIN DR_1986-RELATED"/>
    <property type="match status" value="1"/>
</dbReference>
<reference evidence="2 3" key="1">
    <citation type="submission" date="2015-08" db="EMBL/GenBank/DDBJ databases">
        <title>Enterococcus genome sequence.</title>
        <authorList>
            <person name="Acedo J.Z."/>
            <person name="Vederas J.C."/>
        </authorList>
    </citation>
    <scope>NUCLEOTIDE SEQUENCE [LARGE SCALE GENOMIC DNA]</scope>
    <source>
        <strain evidence="2 3">49</strain>
    </source>
</reference>
<evidence type="ECO:0000313" key="3">
    <source>
        <dbReference type="Proteomes" id="UP000216797"/>
    </source>
</evidence>
<protein>
    <recommendedName>
        <fullName evidence="4">DegV family protein</fullName>
    </recommendedName>
</protein>
<accession>A0A267HSJ6</accession>
<name>A0A267HSJ6_9ENTE</name>
<dbReference type="RefSeq" id="WP_071863765.1">
    <property type="nucleotide sequence ID" value="NZ_JBHLVQ010000015.1"/>
</dbReference>
<comment type="caution">
    <text evidence="2">The sequence shown here is derived from an EMBL/GenBank/DDBJ whole genome shotgun (WGS) entry which is preliminary data.</text>
</comment>
<dbReference type="Gene3D" id="3.40.50.10170">
    <property type="match status" value="1"/>
</dbReference>
<dbReference type="InterPro" id="IPR043168">
    <property type="entry name" value="DegV_C"/>
</dbReference>
<keyword evidence="1" id="KW-0446">Lipid-binding</keyword>
<evidence type="ECO:0008006" key="4">
    <source>
        <dbReference type="Google" id="ProtNLM"/>
    </source>
</evidence>
<dbReference type="InterPro" id="IPR003797">
    <property type="entry name" value="DegV"/>
</dbReference>
<gene>
    <name evidence="2" type="ORF">AKL21_08930</name>
</gene>
<dbReference type="PANTHER" id="PTHR33434:SF8">
    <property type="entry name" value="DEGV DOMAIN-CONTAINING PROTEIN SPR1019"/>
    <property type="match status" value="1"/>
</dbReference>
<dbReference type="EMBL" id="LHUG01000006">
    <property type="protein sequence ID" value="PAB00605.1"/>
    <property type="molecule type" value="Genomic_DNA"/>
</dbReference>
<dbReference type="Pfam" id="PF02645">
    <property type="entry name" value="DegV"/>
    <property type="match status" value="1"/>
</dbReference>
<sequence>MAKLKIVTDSSCTMEKAMQEKLEIEIVPLSVMIDGVLYKDDETLPGEKFMSMMATAKELPKTSQPPIGEFVELFDALGEDGSQILSIHMTKGLSGTVEAARQASNLSKSDVTVIDSDTTDQGLSFQVIKAAQMAQAGSSLAEVLAAVEKVRENTKLYIGVSTLDNLVKGGRISRATGILSNLLNMRVVMDFDHSELIPVVKGRGTKTFTKWFEGLKKELQQKTNVKSIGISHADGLALCEEFKKELQEIFPEMHIPLLHTTPIIATHTGKGAFAITYYTED</sequence>
<dbReference type="SUPFAM" id="SSF82549">
    <property type="entry name" value="DAK1/DegV-like"/>
    <property type="match status" value="1"/>
</dbReference>
<dbReference type="Proteomes" id="UP000216797">
    <property type="component" value="Unassembled WGS sequence"/>
</dbReference>
<dbReference type="InterPro" id="IPR050270">
    <property type="entry name" value="DegV_domain_contain"/>
</dbReference>
<dbReference type="AlphaFoldDB" id="A0A267HSJ6"/>
<organism evidence="2 3">
    <name type="scientific">Enterococcus canintestini</name>
    <dbReference type="NCBI Taxonomy" id="317010"/>
    <lineage>
        <taxon>Bacteria</taxon>
        <taxon>Bacillati</taxon>
        <taxon>Bacillota</taxon>
        <taxon>Bacilli</taxon>
        <taxon>Lactobacillales</taxon>
        <taxon>Enterococcaceae</taxon>
        <taxon>Enterococcus</taxon>
    </lineage>
</organism>
<dbReference type="NCBIfam" id="TIGR00762">
    <property type="entry name" value="DegV"/>
    <property type="match status" value="1"/>
</dbReference>
<proteinExistence type="predicted"/>
<keyword evidence="3" id="KW-1185">Reference proteome</keyword>
<evidence type="ECO:0000313" key="2">
    <source>
        <dbReference type="EMBL" id="PAB00605.1"/>
    </source>
</evidence>
<dbReference type="Gene3D" id="3.30.1180.10">
    <property type="match status" value="1"/>
</dbReference>
<evidence type="ECO:0000256" key="1">
    <source>
        <dbReference type="ARBA" id="ARBA00023121"/>
    </source>
</evidence>
<dbReference type="PROSITE" id="PS51482">
    <property type="entry name" value="DEGV"/>
    <property type="match status" value="1"/>
</dbReference>
<dbReference type="GO" id="GO:0008289">
    <property type="term" value="F:lipid binding"/>
    <property type="evidence" value="ECO:0007669"/>
    <property type="project" value="UniProtKB-KW"/>
</dbReference>
<dbReference type="OrthoDB" id="5429275at2"/>